<proteinExistence type="predicted"/>
<dbReference type="Gene3D" id="1.25.10.10">
    <property type="entry name" value="Leucine-rich Repeat Variant"/>
    <property type="match status" value="1"/>
</dbReference>
<dbReference type="PANTHER" id="PTHR11139:SF9">
    <property type="entry name" value="SERINE_THREONINE-PROTEIN KINASE MTOR"/>
    <property type="match status" value="1"/>
</dbReference>
<dbReference type="GO" id="GO:0004674">
    <property type="term" value="F:protein serine/threonine kinase activity"/>
    <property type="evidence" value="ECO:0007669"/>
    <property type="project" value="TreeGrafter"/>
</dbReference>
<dbReference type="InterPro" id="IPR050517">
    <property type="entry name" value="DDR_Repair_Kinase"/>
</dbReference>
<dbReference type="AlphaFoldDB" id="A0A7N2LZK3"/>
<dbReference type="GO" id="GO:0005634">
    <property type="term" value="C:nucleus"/>
    <property type="evidence" value="ECO:0007669"/>
    <property type="project" value="TreeGrafter"/>
</dbReference>
<sequence>MISATGRLSVKFLCSSSTLLPSHTIVDISGTELSKYWMLNSLSLCSSADRKCREESAKLLGCLIRKCERLILPYIVPIHKALVARLLEGTGVNVNNCIIRRVLVTVGDLTRVGGYLTRQYIPEHMPLIVEALLDGAAITKREVAVATLGQVVQSTGGLSKMKTDNYNQVQELDDTLVNSRPISSLLISLPASLIMQQSS</sequence>
<keyword evidence="2" id="KW-1185">Reference proteome</keyword>
<dbReference type="InParanoid" id="A0A7N2LZK3"/>
<dbReference type="InterPro" id="IPR016024">
    <property type="entry name" value="ARM-type_fold"/>
</dbReference>
<dbReference type="GO" id="GO:0005737">
    <property type="term" value="C:cytoplasm"/>
    <property type="evidence" value="ECO:0007669"/>
    <property type="project" value="TreeGrafter"/>
</dbReference>
<dbReference type="PANTHER" id="PTHR11139">
    <property type="entry name" value="ATAXIA TELANGIECTASIA MUTATED ATM -RELATED"/>
    <property type="match status" value="1"/>
</dbReference>
<dbReference type="GO" id="GO:0031931">
    <property type="term" value="C:TORC1 complex"/>
    <property type="evidence" value="ECO:0007669"/>
    <property type="project" value="TreeGrafter"/>
</dbReference>
<dbReference type="EMBL" id="LRBV02000006">
    <property type="status" value="NOT_ANNOTATED_CDS"/>
    <property type="molecule type" value="Genomic_DNA"/>
</dbReference>
<dbReference type="Gramene" id="QL06p036987:mrna">
    <property type="protein sequence ID" value="QL06p036987:mrna"/>
    <property type="gene ID" value="QL06p036987"/>
</dbReference>
<name>A0A7N2LZK3_QUELO</name>
<accession>A0A7N2LZK3</accession>
<dbReference type="GO" id="GO:0031929">
    <property type="term" value="P:TOR signaling"/>
    <property type="evidence" value="ECO:0007669"/>
    <property type="project" value="TreeGrafter"/>
</dbReference>
<dbReference type="EnsemblPlants" id="QL06p036987:mrna">
    <property type="protein sequence ID" value="QL06p036987:mrna"/>
    <property type="gene ID" value="QL06p036987"/>
</dbReference>
<protein>
    <recommendedName>
        <fullName evidence="3">Serine/threonine-protein kinase TOR</fullName>
    </recommendedName>
</protein>
<evidence type="ECO:0000313" key="2">
    <source>
        <dbReference type="Proteomes" id="UP000594261"/>
    </source>
</evidence>
<dbReference type="SUPFAM" id="SSF48371">
    <property type="entry name" value="ARM repeat"/>
    <property type="match status" value="1"/>
</dbReference>
<reference evidence="1" key="2">
    <citation type="submission" date="2021-01" db="UniProtKB">
        <authorList>
            <consortium name="EnsemblPlants"/>
        </authorList>
    </citation>
    <scope>IDENTIFICATION</scope>
</reference>
<dbReference type="GO" id="GO:0031932">
    <property type="term" value="C:TORC2 complex"/>
    <property type="evidence" value="ECO:0007669"/>
    <property type="project" value="TreeGrafter"/>
</dbReference>
<dbReference type="InterPro" id="IPR011989">
    <property type="entry name" value="ARM-like"/>
</dbReference>
<dbReference type="GO" id="GO:0016242">
    <property type="term" value="P:negative regulation of macroautophagy"/>
    <property type="evidence" value="ECO:0007669"/>
    <property type="project" value="TreeGrafter"/>
</dbReference>
<dbReference type="Proteomes" id="UP000594261">
    <property type="component" value="Chromosome 6"/>
</dbReference>
<organism evidence="1 2">
    <name type="scientific">Quercus lobata</name>
    <name type="common">Valley oak</name>
    <dbReference type="NCBI Taxonomy" id="97700"/>
    <lineage>
        <taxon>Eukaryota</taxon>
        <taxon>Viridiplantae</taxon>
        <taxon>Streptophyta</taxon>
        <taxon>Embryophyta</taxon>
        <taxon>Tracheophyta</taxon>
        <taxon>Spermatophyta</taxon>
        <taxon>Magnoliopsida</taxon>
        <taxon>eudicotyledons</taxon>
        <taxon>Gunneridae</taxon>
        <taxon>Pentapetalae</taxon>
        <taxon>rosids</taxon>
        <taxon>fabids</taxon>
        <taxon>Fagales</taxon>
        <taxon>Fagaceae</taxon>
        <taxon>Quercus</taxon>
    </lineage>
</organism>
<evidence type="ECO:0008006" key="3">
    <source>
        <dbReference type="Google" id="ProtNLM"/>
    </source>
</evidence>
<evidence type="ECO:0000313" key="1">
    <source>
        <dbReference type="EnsemblPlants" id="QL06p036987:mrna"/>
    </source>
</evidence>
<reference evidence="1 2" key="1">
    <citation type="journal article" date="2016" name="G3 (Bethesda)">
        <title>First Draft Assembly and Annotation of the Genome of a California Endemic Oak Quercus lobata Nee (Fagaceae).</title>
        <authorList>
            <person name="Sork V.L."/>
            <person name="Fitz-Gibbon S.T."/>
            <person name="Puiu D."/>
            <person name="Crepeau M."/>
            <person name="Gugger P.F."/>
            <person name="Sherman R."/>
            <person name="Stevens K."/>
            <person name="Langley C.H."/>
            <person name="Pellegrini M."/>
            <person name="Salzberg S.L."/>
        </authorList>
    </citation>
    <scope>NUCLEOTIDE SEQUENCE [LARGE SCALE GENOMIC DNA]</scope>
    <source>
        <strain evidence="1 2">cv. SW786</strain>
    </source>
</reference>